<keyword evidence="1" id="KW-0433">Leucine-rich repeat</keyword>
<keyword evidence="5" id="KW-0472">Membrane</keyword>
<evidence type="ECO:0000259" key="7">
    <source>
        <dbReference type="SMART" id="SM00082"/>
    </source>
</evidence>
<dbReference type="SMART" id="SM00082">
    <property type="entry name" value="LRRCT"/>
    <property type="match status" value="1"/>
</dbReference>
<feature type="domain" description="LRRCT" evidence="7">
    <location>
        <begin position="379"/>
        <end position="471"/>
    </location>
</feature>
<keyword evidence="4" id="KW-0325">Glycoprotein</keyword>
<dbReference type="PROSITE" id="PS51450">
    <property type="entry name" value="LRR"/>
    <property type="match status" value="3"/>
</dbReference>
<dbReference type="FunFam" id="3.80.10.10:FF:000611">
    <property type="entry name" value="Capricious, isoform E"/>
    <property type="match status" value="1"/>
</dbReference>
<dbReference type="InterPro" id="IPR032675">
    <property type="entry name" value="LRR_dom_sf"/>
</dbReference>
<keyword evidence="2 6" id="KW-0732">Signal</keyword>
<dbReference type="OrthoDB" id="1055097at2759"/>
<keyword evidence="5" id="KW-0812">Transmembrane</keyword>
<dbReference type="SUPFAM" id="SSF52058">
    <property type="entry name" value="L domain-like"/>
    <property type="match status" value="1"/>
</dbReference>
<dbReference type="GO" id="GO:0005886">
    <property type="term" value="C:plasma membrane"/>
    <property type="evidence" value="ECO:0007669"/>
    <property type="project" value="TreeGrafter"/>
</dbReference>
<feature type="signal peptide" evidence="6">
    <location>
        <begin position="1"/>
        <end position="24"/>
    </location>
</feature>
<name>A0A1J1I7A3_9DIPT</name>
<dbReference type="AlphaFoldDB" id="A0A1J1I7A3"/>
<gene>
    <name evidence="8" type="ORF">CLUMA_CG008929</name>
</gene>
<dbReference type="SMART" id="SM00365">
    <property type="entry name" value="LRR_SD22"/>
    <property type="match status" value="4"/>
</dbReference>
<evidence type="ECO:0000256" key="5">
    <source>
        <dbReference type="SAM" id="Phobius"/>
    </source>
</evidence>
<evidence type="ECO:0000256" key="1">
    <source>
        <dbReference type="ARBA" id="ARBA00022614"/>
    </source>
</evidence>
<dbReference type="Gene3D" id="3.80.10.10">
    <property type="entry name" value="Ribonuclease Inhibitor"/>
    <property type="match status" value="4"/>
</dbReference>
<evidence type="ECO:0000256" key="6">
    <source>
        <dbReference type="SAM" id="SignalP"/>
    </source>
</evidence>
<dbReference type="InterPro" id="IPR000483">
    <property type="entry name" value="Cys-rich_flank_reg_C"/>
</dbReference>
<keyword evidence="9" id="KW-1185">Reference proteome</keyword>
<dbReference type="PANTHER" id="PTHR24369">
    <property type="entry name" value="ANTIGEN BSP, PUTATIVE-RELATED"/>
    <property type="match status" value="1"/>
</dbReference>
<keyword evidence="3" id="KW-0677">Repeat</keyword>
<dbReference type="Pfam" id="PF13855">
    <property type="entry name" value="LRR_8"/>
    <property type="match status" value="2"/>
</dbReference>
<dbReference type="InterPro" id="IPR050541">
    <property type="entry name" value="LRR_TM_domain-containing"/>
</dbReference>
<evidence type="ECO:0000256" key="4">
    <source>
        <dbReference type="ARBA" id="ARBA00023180"/>
    </source>
</evidence>
<dbReference type="InterPro" id="IPR001611">
    <property type="entry name" value="Leu-rich_rpt"/>
</dbReference>
<sequence length="581" mass="65747">MIEMTRIVEVLLFASIVIPTLINSLANCPNGCLCNDETLVVTCYETNLDVMPIALNPSIKQLIMKNNKIKSIESAIQFYPDIEFLDLSGNHLLKIPSRTFQYQRRLKEMRLNNNKIGQIEPETFHGMESIQILNLRGNLIDLLEHNSFSSLLNLEELNLGQNRIAEIKSDAFYRLYNLKILYLDDNTLSHVPAESFLPLTSLAELFIGVNSFTTLEKSSFEKLKKLTTLNLNGAQLDNISSGAFTGLDNLRVLDLSSNRLARIPTKEVSGLHRLEELSIGMNDFEIIPEKAFEGLTNLHQLEIIGANKLVRVQNNAFIDNGNLRIIRFISNEELSQFESAAFHGLPFLKELILRNNAIESIRENLYEWDNLQVLDLSENPLRCDCHLLWYKTFLNSRGSHLNSEQQRNSININNNSNSNVNHTINSTKMNSLSDSDNSSIVNHHQHIICASPAYAKGKEFRKLSSDLFGCTPNSDPKIQAIICGLLVITAATITTLILIAYKCRRRKFRNVLKDSGWDISSTIGRKDRDYHKTYAAPQYIDTMRKHTLGATISSPSHCNSMTGANNYQQYPLTPMIPITEL</sequence>
<dbReference type="SMART" id="SM00369">
    <property type="entry name" value="LRR_TYP"/>
    <property type="match status" value="10"/>
</dbReference>
<dbReference type="STRING" id="568069.A0A1J1I7A3"/>
<keyword evidence="5" id="KW-1133">Transmembrane helix</keyword>
<accession>A0A1J1I7A3</accession>
<reference evidence="8 9" key="1">
    <citation type="submission" date="2015-04" db="EMBL/GenBank/DDBJ databases">
        <authorList>
            <person name="Syromyatnikov M.Y."/>
            <person name="Popov V.N."/>
        </authorList>
    </citation>
    <scope>NUCLEOTIDE SEQUENCE [LARGE SCALE GENOMIC DNA]</scope>
</reference>
<feature type="chain" id="PRO_5012136526" evidence="6">
    <location>
        <begin position="25"/>
        <end position="581"/>
    </location>
</feature>
<evidence type="ECO:0000313" key="9">
    <source>
        <dbReference type="Proteomes" id="UP000183832"/>
    </source>
</evidence>
<dbReference type="Proteomes" id="UP000183832">
    <property type="component" value="Unassembled WGS sequence"/>
</dbReference>
<organism evidence="8 9">
    <name type="scientific">Clunio marinus</name>
    <dbReference type="NCBI Taxonomy" id="568069"/>
    <lineage>
        <taxon>Eukaryota</taxon>
        <taxon>Metazoa</taxon>
        <taxon>Ecdysozoa</taxon>
        <taxon>Arthropoda</taxon>
        <taxon>Hexapoda</taxon>
        <taxon>Insecta</taxon>
        <taxon>Pterygota</taxon>
        <taxon>Neoptera</taxon>
        <taxon>Endopterygota</taxon>
        <taxon>Diptera</taxon>
        <taxon>Nematocera</taxon>
        <taxon>Chironomoidea</taxon>
        <taxon>Chironomidae</taxon>
        <taxon>Clunio</taxon>
    </lineage>
</organism>
<protein>
    <submittedName>
        <fullName evidence="8">CLUMA_CG008929, isoform A</fullName>
    </submittedName>
</protein>
<dbReference type="PANTHER" id="PTHR24369:SF210">
    <property type="entry name" value="CHAOPTIN-RELATED"/>
    <property type="match status" value="1"/>
</dbReference>
<proteinExistence type="predicted"/>
<dbReference type="EMBL" id="CVRI01000042">
    <property type="protein sequence ID" value="CRK95460.1"/>
    <property type="molecule type" value="Genomic_DNA"/>
</dbReference>
<evidence type="ECO:0000313" key="8">
    <source>
        <dbReference type="EMBL" id="CRK95460.1"/>
    </source>
</evidence>
<feature type="transmembrane region" description="Helical" evidence="5">
    <location>
        <begin position="478"/>
        <end position="501"/>
    </location>
</feature>
<evidence type="ECO:0000256" key="3">
    <source>
        <dbReference type="ARBA" id="ARBA00022737"/>
    </source>
</evidence>
<dbReference type="InterPro" id="IPR003591">
    <property type="entry name" value="Leu-rich_rpt_typical-subtyp"/>
</dbReference>
<dbReference type="FunFam" id="3.80.10.10:FF:000770">
    <property type="entry name" value="Uncharacterized protein"/>
    <property type="match status" value="1"/>
</dbReference>
<evidence type="ECO:0000256" key="2">
    <source>
        <dbReference type="ARBA" id="ARBA00022729"/>
    </source>
</evidence>